<dbReference type="GO" id="GO:0032049">
    <property type="term" value="P:cardiolipin biosynthetic process"/>
    <property type="evidence" value="ECO:0007669"/>
    <property type="project" value="UniProtKB-ARBA"/>
</dbReference>
<dbReference type="SUPFAM" id="SSF56024">
    <property type="entry name" value="Phospholipase D/nuclease"/>
    <property type="match status" value="2"/>
</dbReference>
<evidence type="ECO:0000313" key="2">
    <source>
        <dbReference type="EMBL" id="RTR34121.1"/>
    </source>
</evidence>
<comment type="caution">
    <text evidence="2">The sequence shown here is derived from an EMBL/GenBank/DDBJ whole genome shotgun (WGS) entry which is preliminary data.</text>
</comment>
<dbReference type="InterPro" id="IPR025202">
    <property type="entry name" value="PLD-like_dom"/>
</dbReference>
<proteinExistence type="predicted"/>
<organism evidence="2 3">
    <name type="scientific">Shewanella atlantica</name>
    <dbReference type="NCBI Taxonomy" id="271099"/>
    <lineage>
        <taxon>Bacteria</taxon>
        <taxon>Pseudomonadati</taxon>
        <taxon>Pseudomonadota</taxon>
        <taxon>Gammaproteobacteria</taxon>
        <taxon>Alteromonadales</taxon>
        <taxon>Shewanellaceae</taxon>
        <taxon>Shewanella</taxon>
    </lineage>
</organism>
<keyword evidence="3" id="KW-1185">Reference proteome</keyword>
<feature type="domain" description="PLD phosphodiesterase" evidence="1">
    <location>
        <begin position="409"/>
        <end position="436"/>
    </location>
</feature>
<sequence length="517" mass="58506">MIVLKNIILLLPIIFLFSCASLPDNTSSKSYAMSKSQESQLTMELDEERRLLGLNNDDALMMLLEDGVDAFVARVSLINAAQKSVDLQYYQYHSDLSGRLLTAALWQAAERGVRIRLLVDDMDLAGKDIDIAKVNSHPNFEVRIFNPFLRDKKRTRQLITGFGSVTRRMHNKTFTVDSSISILGGRNVGDQYYGAHSDVAFGDLDIAFTGSVVQEVQTSFDLYWNSEITYGINLLNDYQPSKNDVHEVSQILESFIEEQKNSQYARALRKNDLLSLVKKNKVNEYIGNAEVLYDDPLKIVSSREKTEYHLTPKLRPYVENAKDEIVIVSPYFVPGDEGVALFGDLVKKGVKVRVLTNSMKSNDVTIVHSGYSKYRQELLSLGVELYEVDSARIGILKKYTDEADSSTASKLTLHAKYFVIDRKITFIGSMNLDPRSRSENTEIGVIAESKKLGAFIVEDFDSIVKDGAFTLSLKEGEIIWTQKIGDEIKTYDNDPYSSWWDRFKNGLLQWLPVESQL</sequence>
<dbReference type="CDD" id="cd09113">
    <property type="entry name" value="PLDc_ymdC_like_2"/>
    <property type="match status" value="1"/>
</dbReference>
<dbReference type="AlphaFoldDB" id="A0A3S0IHH6"/>
<reference evidence="2 3" key="1">
    <citation type="submission" date="2018-12" db="EMBL/GenBank/DDBJ databases">
        <authorList>
            <person name="Yu L."/>
        </authorList>
    </citation>
    <scope>NUCLEOTIDE SEQUENCE [LARGE SCALE GENOMIC DNA]</scope>
    <source>
        <strain evidence="2 3">HAW-EB5</strain>
    </source>
</reference>
<dbReference type="EMBL" id="RXNV01000001">
    <property type="protein sequence ID" value="RTR34121.1"/>
    <property type="molecule type" value="Genomic_DNA"/>
</dbReference>
<dbReference type="Pfam" id="PF13091">
    <property type="entry name" value="PLDc_2"/>
    <property type="match status" value="2"/>
</dbReference>
<dbReference type="PROSITE" id="PS50035">
    <property type="entry name" value="PLD"/>
    <property type="match status" value="2"/>
</dbReference>
<dbReference type="Proteomes" id="UP000282060">
    <property type="component" value="Unassembled WGS sequence"/>
</dbReference>
<evidence type="ECO:0000313" key="3">
    <source>
        <dbReference type="Proteomes" id="UP000282060"/>
    </source>
</evidence>
<dbReference type="SMART" id="SM00155">
    <property type="entry name" value="PLDc"/>
    <property type="match status" value="2"/>
</dbReference>
<gene>
    <name evidence="2" type="ORF">EKG39_00060</name>
</gene>
<name>A0A3S0IHH6_9GAMM</name>
<accession>A0A3S0IHH6</accession>
<dbReference type="Gene3D" id="3.30.870.10">
    <property type="entry name" value="Endonuclease Chain A"/>
    <property type="match status" value="2"/>
</dbReference>
<dbReference type="PANTHER" id="PTHR21248:SF12">
    <property type="entry name" value="CARDIOLIPIN SYNTHASE C"/>
    <property type="match status" value="1"/>
</dbReference>
<protein>
    <submittedName>
        <fullName evidence="2">Phospholipase D family protein</fullName>
    </submittedName>
</protein>
<dbReference type="GO" id="GO:0030572">
    <property type="term" value="F:phosphatidyltransferase activity"/>
    <property type="evidence" value="ECO:0007669"/>
    <property type="project" value="UniProtKB-ARBA"/>
</dbReference>
<feature type="domain" description="PLD phosphodiesterase" evidence="1">
    <location>
        <begin position="165"/>
        <end position="192"/>
    </location>
</feature>
<dbReference type="InterPro" id="IPR001736">
    <property type="entry name" value="PLipase_D/transphosphatidylase"/>
</dbReference>
<dbReference type="PROSITE" id="PS51257">
    <property type="entry name" value="PROKAR_LIPOPROTEIN"/>
    <property type="match status" value="1"/>
</dbReference>
<dbReference type="OrthoDB" id="9814092at2"/>
<dbReference type="CDD" id="cd09111">
    <property type="entry name" value="PLDc_ymdC_like_1"/>
    <property type="match status" value="1"/>
</dbReference>
<evidence type="ECO:0000259" key="1">
    <source>
        <dbReference type="PROSITE" id="PS50035"/>
    </source>
</evidence>
<dbReference type="PANTHER" id="PTHR21248">
    <property type="entry name" value="CARDIOLIPIN SYNTHASE"/>
    <property type="match status" value="1"/>
</dbReference>